<protein>
    <recommendedName>
        <fullName evidence="2">Mmc1 C-terminal domain-containing protein</fullName>
    </recommendedName>
</protein>
<dbReference type="OrthoDB" id="5319015at2759"/>
<dbReference type="EMBL" id="JAADJZ010000012">
    <property type="protein sequence ID" value="KAF2871293.1"/>
    <property type="molecule type" value="Genomic_DNA"/>
</dbReference>
<dbReference type="AlphaFoldDB" id="A0A7C8IAA4"/>
<dbReference type="InterPro" id="IPR056196">
    <property type="entry name" value="Mmc1_C"/>
</dbReference>
<evidence type="ECO:0000259" key="2">
    <source>
        <dbReference type="Pfam" id="PF23868"/>
    </source>
</evidence>
<keyword evidence="4" id="KW-1185">Reference proteome</keyword>
<evidence type="ECO:0000313" key="4">
    <source>
        <dbReference type="Proteomes" id="UP000481861"/>
    </source>
</evidence>
<dbReference type="Pfam" id="PF23867">
    <property type="entry name" value="Mmc1_N"/>
    <property type="match status" value="1"/>
</dbReference>
<sequence>MPPWVAFVPRLSSFLKARGINPISTSFRYRNATVLRLSRLNLRCASTHISPTAINYRPNIPPRNEDIHNALSELGGSAAAYVNISRLQLALRGLATQDAATRIAVLGLNGQLSAQKLARLLLADPLGAEGQWERELGDTSDEDGRALLLRFGDETDARTPSPLYRTLSIPSRILQTHNLEVLVSTLNISAANVGVSSTAENSKDAVLVPKVETTSTKGLPVPYPVHKSLVLGEGIDSAVAYGRFTSDLVDEAGNMIKVAFDLPPTLEESTQAGLSACSMVNVAVGTRSLDKFRESITNSQIYEQGWFRSGMPILSQWLVQDLQPSDPIHPAMKAMIKSIVDDVVVDITKEESRPLSSLTTSTTPQEIAKAVLGHLEDWAEKSHTELRDQLDEAFTSRNWHKLSWWKLFWRVDDVSMITSEILERRWLVDAEKDAIYLAGRMSQAGFPQDVQYTSDEPVQDQPTLPDEIETPKTDVSTEVRQPQPWPSQIATGRAELLDATIPALQALAQRLVLTTFSTTSLSSAISALLYVSVSSFSVFEASAVAALGLTFSLRRMQNLWESSREMWQAETREEGRKTLKHTEDVVRMIIRRSQKPQTVEDDGVQQRMRARESVEKVREALRRM</sequence>
<dbReference type="Pfam" id="PF23868">
    <property type="entry name" value="Mmc1_C"/>
    <property type="match status" value="1"/>
</dbReference>
<feature type="domain" description="Mmc1 C-terminal" evidence="2">
    <location>
        <begin position="374"/>
        <end position="576"/>
    </location>
</feature>
<dbReference type="Proteomes" id="UP000481861">
    <property type="component" value="Unassembled WGS sequence"/>
</dbReference>
<name>A0A7C8IAA4_9PLEO</name>
<evidence type="ECO:0000256" key="1">
    <source>
        <dbReference type="SAM" id="MobiDB-lite"/>
    </source>
</evidence>
<feature type="region of interest" description="Disordered" evidence="1">
    <location>
        <begin position="452"/>
        <end position="483"/>
    </location>
</feature>
<comment type="caution">
    <text evidence="3">The sequence shown here is derived from an EMBL/GenBank/DDBJ whole genome shotgun (WGS) entry which is preliminary data.</text>
</comment>
<dbReference type="PANTHER" id="PTHR38644:SF1">
    <property type="entry name" value="EXPRESSED PROTEIN"/>
    <property type="match status" value="1"/>
</dbReference>
<organism evidence="3 4">
    <name type="scientific">Massariosphaeria phaeospora</name>
    <dbReference type="NCBI Taxonomy" id="100035"/>
    <lineage>
        <taxon>Eukaryota</taxon>
        <taxon>Fungi</taxon>
        <taxon>Dikarya</taxon>
        <taxon>Ascomycota</taxon>
        <taxon>Pezizomycotina</taxon>
        <taxon>Dothideomycetes</taxon>
        <taxon>Pleosporomycetidae</taxon>
        <taxon>Pleosporales</taxon>
        <taxon>Pleosporales incertae sedis</taxon>
        <taxon>Massariosphaeria</taxon>
    </lineage>
</organism>
<dbReference type="PANTHER" id="PTHR38644">
    <property type="entry name" value="EXPRESSED PROTEIN"/>
    <property type="match status" value="1"/>
</dbReference>
<feature type="compositionally biased region" description="Polar residues" evidence="1">
    <location>
        <begin position="452"/>
        <end position="462"/>
    </location>
</feature>
<accession>A0A7C8IAA4</accession>
<evidence type="ECO:0000313" key="3">
    <source>
        <dbReference type="EMBL" id="KAF2871293.1"/>
    </source>
</evidence>
<gene>
    <name evidence="3" type="ORF">BDV95DRAFT_521905</name>
</gene>
<proteinExistence type="predicted"/>
<reference evidence="3 4" key="1">
    <citation type="submission" date="2020-01" db="EMBL/GenBank/DDBJ databases">
        <authorList>
            <consortium name="DOE Joint Genome Institute"/>
            <person name="Haridas S."/>
            <person name="Albert R."/>
            <person name="Binder M."/>
            <person name="Bloem J."/>
            <person name="Labutti K."/>
            <person name="Salamov A."/>
            <person name="Andreopoulos B."/>
            <person name="Baker S.E."/>
            <person name="Barry K."/>
            <person name="Bills G."/>
            <person name="Bluhm B.H."/>
            <person name="Cannon C."/>
            <person name="Castanera R."/>
            <person name="Culley D.E."/>
            <person name="Daum C."/>
            <person name="Ezra D."/>
            <person name="Gonzalez J.B."/>
            <person name="Henrissat B."/>
            <person name="Kuo A."/>
            <person name="Liang C."/>
            <person name="Lipzen A."/>
            <person name="Lutzoni F."/>
            <person name="Magnuson J."/>
            <person name="Mondo S."/>
            <person name="Nolan M."/>
            <person name="Ohm R."/>
            <person name="Pangilinan J."/>
            <person name="Park H.-J.H."/>
            <person name="Ramirez L."/>
            <person name="Alfaro M."/>
            <person name="Sun H."/>
            <person name="Tritt A."/>
            <person name="Yoshinaga Y."/>
            <person name="Zwiers L.-H.L."/>
            <person name="Turgeon B.G."/>
            <person name="Goodwin S.B."/>
            <person name="Spatafora J.W."/>
            <person name="Crous P.W."/>
            <person name="Grigoriev I.V."/>
        </authorList>
    </citation>
    <scope>NUCLEOTIDE SEQUENCE [LARGE SCALE GENOMIC DNA]</scope>
    <source>
        <strain evidence="3 4">CBS 611.86</strain>
    </source>
</reference>